<dbReference type="InterPro" id="IPR033911">
    <property type="entry name" value="MetRS_core"/>
</dbReference>
<keyword evidence="3 10" id="KW-0436">Ligase</keyword>
<comment type="similarity">
    <text evidence="1 10">Belongs to the class-I aminoacyl-tRNA synthetase family.</text>
</comment>
<dbReference type="InterPro" id="IPR014758">
    <property type="entry name" value="Met-tRNA_synth"/>
</dbReference>
<keyword evidence="4 10" id="KW-0547">Nucleotide-binding</keyword>
<comment type="catalytic activity">
    <reaction evidence="8">
        <text>tRNA(Met) + L-methionine + ATP = L-methionyl-tRNA(Met) + AMP + diphosphate</text>
        <dbReference type="Rhea" id="RHEA:13481"/>
        <dbReference type="Rhea" id="RHEA-COMP:9667"/>
        <dbReference type="Rhea" id="RHEA-COMP:9698"/>
        <dbReference type="ChEBI" id="CHEBI:30616"/>
        <dbReference type="ChEBI" id="CHEBI:33019"/>
        <dbReference type="ChEBI" id="CHEBI:57844"/>
        <dbReference type="ChEBI" id="CHEBI:78442"/>
        <dbReference type="ChEBI" id="CHEBI:78530"/>
        <dbReference type="ChEBI" id="CHEBI:456215"/>
        <dbReference type="EC" id="6.1.1.10"/>
    </reaction>
</comment>
<dbReference type="GO" id="GO:0005524">
    <property type="term" value="F:ATP binding"/>
    <property type="evidence" value="ECO:0007669"/>
    <property type="project" value="UniProtKB-KW"/>
</dbReference>
<dbReference type="Gene3D" id="3.40.50.620">
    <property type="entry name" value="HUPs"/>
    <property type="match status" value="1"/>
</dbReference>
<evidence type="ECO:0000256" key="10">
    <source>
        <dbReference type="RuleBase" id="RU363039"/>
    </source>
</evidence>
<dbReference type="EMBL" id="OOIP01000001">
    <property type="protein sequence ID" value="SPO34802.1"/>
    <property type="molecule type" value="Genomic_DNA"/>
</dbReference>
<evidence type="ECO:0000313" key="13">
    <source>
        <dbReference type="EMBL" id="SPO34802.1"/>
    </source>
</evidence>
<keyword evidence="14" id="KW-1185">Reference proteome</keyword>
<feature type="region of interest" description="Disordered" evidence="11">
    <location>
        <begin position="1"/>
        <end position="38"/>
    </location>
</feature>
<evidence type="ECO:0000256" key="3">
    <source>
        <dbReference type="ARBA" id="ARBA00022598"/>
    </source>
</evidence>
<dbReference type="PRINTS" id="PR01041">
    <property type="entry name" value="TRNASYNTHMET"/>
</dbReference>
<evidence type="ECO:0000256" key="7">
    <source>
        <dbReference type="ARBA" id="ARBA00023146"/>
    </source>
</evidence>
<dbReference type="AlphaFoldDB" id="A0A5C3ERS5"/>
<evidence type="ECO:0000256" key="9">
    <source>
        <dbReference type="ARBA" id="ARBA00068817"/>
    </source>
</evidence>
<name>A0A5C3ERS5_9BASI</name>
<dbReference type="GO" id="GO:0005739">
    <property type="term" value="C:mitochondrion"/>
    <property type="evidence" value="ECO:0007669"/>
    <property type="project" value="UniProtKB-ARBA"/>
</dbReference>
<feature type="domain" description="Methionyl/Leucyl tRNA synthetase" evidence="12">
    <location>
        <begin position="108"/>
        <end position="441"/>
    </location>
</feature>
<evidence type="ECO:0000256" key="1">
    <source>
        <dbReference type="ARBA" id="ARBA00005594"/>
    </source>
</evidence>
<feature type="compositionally biased region" description="Polar residues" evidence="11">
    <location>
        <begin position="1"/>
        <end position="14"/>
    </location>
</feature>
<dbReference type="InterPro" id="IPR009080">
    <property type="entry name" value="tRNAsynth_Ia_anticodon-bd"/>
</dbReference>
<proteinExistence type="inferred from homology"/>
<dbReference type="InterPro" id="IPR014729">
    <property type="entry name" value="Rossmann-like_a/b/a_fold"/>
</dbReference>
<dbReference type="InterPro" id="IPR015413">
    <property type="entry name" value="Methionyl/Leucyl_tRNA_Synth"/>
</dbReference>
<dbReference type="CDD" id="cd00814">
    <property type="entry name" value="MetRS_core"/>
    <property type="match status" value="1"/>
</dbReference>
<dbReference type="SUPFAM" id="SSF52374">
    <property type="entry name" value="Nucleotidylyl transferase"/>
    <property type="match status" value="1"/>
</dbReference>
<dbReference type="GO" id="GO:0004825">
    <property type="term" value="F:methionine-tRNA ligase activity"/>
    <property type="evidence" value="ECO:0007669"/>
    <property type="project" value="UniProtKB-EC"/>
</dbReference>
<dbReference type="OrthoDB" id="24670at2759"/>
<evidence type="ECO:0000256" key="2">
    <source>
        <dbReference type="ARBA" id="ARBA00012838"/>
    </source>
</evidence>
<gene>
    <name evidence="13" type="ORF">PSFLO_00273</name>
</gene>
<sequence>MAGVSSSNRPSNLHRTGPPLASGFSTTSPPRSSQDQAPLKPYYVTTPIFYVNADPHIGHLHSCLVADVLARWHNLRRAGYSQLDHQGLPLPESSIESRIAAAPPGRSVLSTGTDEHGLKIQKVAEALGQDPKQVCDRVSGRFKELADAGNVDYHRFIRTTEPSHVDAVSHLWRLLKSKDLIYKGSHEGWYAVSDEAFYPDTQVREVVDEKTGERHMESIETGARVEWSSEENYKFRLSAFQDDLVRWLETDPNAIQPARRHSEVLNEIRTGLTDLSISRPSSRLSWGIPVPGDPEHSIYVWVDALTNYLTVTGYPWSEPPSDERPSCPRAWPADVHVVGKDIIRFHAIYWPAFLLGAGLPLPKTILAHSHWTMNKSKMSKSRGNVANPFDAIKLFGLDAIRFFLMRVGGNFATDSDYSPAVLLEFHRKYLQGQLGNLASRISAPKIHARLARFTKAGSSEVERLPEDQVSALLDQETRTMVQALEQALTELPSKVDDMMARFEFSKALEAILEGTIGQTNELLQRMEPWSASVPEEVVLEAVVLVSESLRICGTLLRPFMPNKMDELLDVLQVDANRRQRWADLVAVDGPGRLRASIQVRPADAPKVKPLFPRLEVDAA</sequence>
<accession>A0A5C3ERS5</accession>
<evidence type="ECO:0000256" key="6">
    <source>
        <dbReference type="ARBA" id="ARBA00022917"/>
    </source>
</evidence>
<keyword evidence="6 10" id="KW-0648">Protein biosynthesis</keyword>
<dbReference type="Proteomes" id="UP000323386">
    <property type="component" value="Unassembled WGS sequence"/>
</dbReference>
<keyword evidence="5 10" id="KW-0067">ATP-binding</keyword>
<reference evidence="13 14" key="1">
    <citation type="submission" date="2018-03" db="EMBL/GenBank/DDBJ databases">
        <authorList>
            <person name="Guldener U."/>
        </authorList>
    </citation>
    <scope>NUCLEOTIDE SEQUENCE [LARGE SCALE GENOMIC DNA]</scope>
    <source>
        <strain evidence="13 14">DAOM196992</strain>
    </source>
</reference>
<organism evidence="13 14">
    <name type="scientific">Pseudozyma flocculosa</name>
    <dbReference type="NCBI Taxonomy" id="84751"/>
    <lineage>
        <taxon>Eukaryota</taxon>
        <taxon>Fungi</taxon>
        <taxon>Dikarya</taxon>
        <taxon>Basidiomycota</taxon>
        <taxon>Ustilaginomycotina</taxon>
        <taxon>Ustilaginomycetes</taxon>
        <taxon>Ustilaginales</taxon>
        <taxon>Ustilaginaceae</taxon>
        <taxon>Pseudozyma</taxon>
    </lineage>
</organism>
<evidence type="ECO:0000256" key="4">
    <source>
        <dbReference type="ARBA" id="ARBA00022741"/>
    </source>
</evidence>
<evidence type="ECO:0000259" key="12">
    <source>
        <dbReference type="Pfam" id="PF09334"/>
    </source>
</evidence>
<keyword evidence="7 10" id="KW-0030">Aminoacyl-tRNA synthetase</keyword>
<dbReference type="PANTHER" id="PTHR43326">
    <property type="entry name" value="METHIONYL-TRNA SYNTHETASE"/>
    <property type="match status" value="1"/>
</dbReference>
<dbReference type="Gene3D" id="2.170.220.10">
    <property type="match status" value="1"/>
</dbReference>
<dbReference type="InterPro" id="IPR023457">
    <property type="entry name" value="Met-tRNA_synth_2"/>
</dbReference>
<evidence type="ECO:0000256" key="11">
    <source>
        <dbReference type="SAM" id="MobiDB-lite"/>
    </source>
</evidence>
<dbReference type="SUPFAM" id="SSF47323">
    <property type="entry name" value="Anticodon-binding domain of a subclass of class I aminoacyl-tRNA synthetases"/>
    <property type="match status" value="1"/>
</dbReference>
<dbReference type="GO" id="GO:0006431">
    <property type="term" value="P:methionyl-tRNA aminoacylation"/>
    <property type="evidence" value="ECO:0007669"/>
    <property type="project" value="InterPro"/>
</dbReference>
<dbReference type="PANTHER" id="PTHR43326:SF1">
    <property type="entry name" value="METHIONINE--TRNA LIGASE, MITOCHONDRIAL"/>
    <property type="match status" value="1"/>
</dbReference>
<feature type="domain" description="Methionyl/Leucyl tRNA synthetase" evidence="12">
    <location>
        <begin position="42"/>
        <end position="76"/>
    </location>
</feature>
<dbReference type="NCBIfam" id="TIGR00398">
    <property type="entry name" value="metG"/>
    <property type="match status" value="1"/>
</dbReference>
<evidence type="ECO:0000256" key="5">
    <source>
        <dbReference type="ARBA" id="ARBA00022840"/>
    </source>
</evidence>
<protein>
    <recommendedName>
        <fullName evidence="9">Probable methionine--tRNA ligase, mitochondrial</fullName>
        <ecNumber evidence="2">6.1.1.10</ecNumber>
    </recommendedName>
</protein>
<dbReference type="FunFam" id="2.170.220.10:FF:000001">
    <property type="entry name" value="methionine--tRNA ligase, mitochondrial"/>
    <property type="match status" value="1"/>
</dbReference>
<evidence type="ECO:0000256" key="8">
    <source>
        <dbReference type="ARBA" id="ARBA00047364"/>
    </source>
</evidence>
<dbReference type="EC" id="6.1.1.10" evidence="2"/>
<dbReference type="Gene3D" id="1.10.730.10">
    <property type="entry name" value="Isoleucyl-tRNA Synthetase, Domain 1"/>
    <property type="match status" value="1"/>
</dbReference>
<dbReference type="Pfam" id="PF09334">
    <property type="entry name" value="tRNA-synt_1g"/>
    <property type="match status" value="2"/>
</dbReference>
<evidence type="ECO:0000313" key="14">
    <source>
        <dbReference type="Proteomes" id="UP000323386"/>
    </source>
</evidence>
<feature type="compositionally biased region" description="Polar residues" evidence="11">
    <location>
        <begin position="23"/>
        <end position="36"/>
    </location>
</feature>